<sequence>MNLRPKAVNFDDVWTKLKETAESIISLKPIDRLTWDHNFSDIYFVCVSVPETQSKKLYFALKDCLELYTKELCQSLEGHSGDSLLNAYNHEWII</sequence>
<dbReference type="GO" id="GO:0031625">
    <property type="term" value="F:ubiquitin protein ligase binding"/>
    <property type="evidence" value="ECO:0007669"/>
    <property type="project" value="InterPro"/>
</dbReference>
<feature type="domain" description="Cullin N-terminal" evidence="3">
    <location>
        <begin position="14"/>
        <end position="92"/>
    </location>
</feature>
<keyword evidence="5" id="KW-1185">Reference proteome</keyword>
<dbReference type="EMBL" id="JABEBT010000030">
    <property type="protein sequence ID" value="KAF7636391.1"/>
    <property type="molecule type" value="Genomic_DNA"/>
</dbReference>
<name>A0A8S9ZRZ1_9BILA</name>
<dbReference type="OrthoDB" id="27073at2759"/>
<evidence type="ECO:0000256" key="1">
    <source>
        <dbReference type="ARBA" id="ARBA00006019"/>
    </source>
</evidence>
<dbReference type="InterPro" id="IPR016159">
    <property type="entry name" value="Cullin_repeat-like_dom_sf"/>
</dbReference>
<organism evidence="4 5">
    <name type="scientific">Meloidogyne graminicola</name>
    <dbReference type="NCBI Taxonomy" id="189291"/>
    <lineage>
        <taxon>Eukaryota</taxon>
        <taxon>Metazoa</taxon>
        <taxon>Ecdysozoa</taxon>
        <taxon>Nematoda</taxon>
        <taxon>Chromadorea</taxon>
        <taxon>Rhabditida</taxon>
        <taxon>Tylenchina</taxon>
        <taxon>Tylenchomorpha</taxon>
        <taxon>Tylenchoidea</taxon>
        <taxon>Meloidogynidae</taxon>
        <taxon>Meloidogyninae</taxon>
        <taxon>Meloidogyne</taxon>
    </lineage>
</organism>
<protein>
    <submittedName>
        <fullName evidence="4">CULLIN_2 domain-containing protein</fullName>
    </submittedName>
</protein>
<dbReference type="InterPro" id="IPR001373">
    <property type="entry name" value="Cullin_N"/>
</dbReference>
<evidence type="ECO:0000313" key="4">
    <source>
        <dbReference type="EMBL" id="KAF7636391.1"/>
    </source>
</evidence>
<dbReference type="Pfam" id="PF00888">
    <property type="entry name" value="Cullin"/>
    <property type="match status" value="1"/>
</dbReference>
<dbReference type="GO" id="GO:0006511">
    <property type="term" value="P:ubiquitin-dependent protein catabolic process"/>
    <property type="evidence" value="ECO:0007669"/>
    <property type="project" value="InterPro"/>
</dbReference>
<dbReference type="SUPFAM" id="SSF74788">
    <property type="entry name" value="Cullin repeat-like"/>
    <property type="match status" value="1"/>
</dbReference>
<accession>A0A8S9ZRZ1</accession>
<evidence type="ECO:0000256" key="2">
    <source>
        <dbReference type="ARBA" id="ARBA00022786"/>
    </source>
</evidence>
<dbReference type="AlphaFoldDB" id="A0A8S9ZRZ1"/>
<comment type="caution">
    <text evidence="4">The sequence shown here is derived from an EMBL/GenBank/DDBJ whole genome shotgun (WGS) entry which is preliminary data.</text>
</comment>
<reference evidence="4" key="1">
    <citation type="journal article" date="2020" name="Ecol. Evol.">
        <title>Genome structure and content of the rice root-knot nematode (Meloidogyne graminicola).</title>
        <authorList>
            <person name="Phan N.T."/>
            <person name="Danchin E.G.J."/>
            <person name="Klopp C."/>
            <person name="Perfus-Barbeoch L."/>
            <person name="Kozlowski D.K."/>
            <person name="Koutsovoulos G.D."/>
            <person name="Lopez-Roques C."/>
            <person name="Bouchez O."/>
            <person name="Zahm M."/>
            <person name="Besnard G."/>
            <person name="Bellafiore S."/>
        </authorList>
    </citation>
    <scope>NUCLEOTIDE SEQUENCE</scope>
    <source>
        <strain evidence="4">VN-18</strain>
    </source>
</reference>
<dbReference type="Proteomes" id="UP000605970">
    <property type="component" value="Unassembled WGS sequence"/>
</dbReference>
<gene>
    <name evidence="4" type="ORF">Mgra_00004175</name>
</gene>
<dbReference type="Gene3D" id="1.20.1310.10">
    <property type="entry name" value="Cullin Repeats"/>
    <property type="match status" value="1"/>
</dbReference>
<comment type="similarity">
    <text evidence="1">Belongs to the cullin family.</text>
</comment>
<keyword evidence="2" id="KW-0833">Ubl conjugation pathway</keyword>
<evidence type="ECO:0000259" key="3">
    <source>
        <dbReference type="Pfam" id="PF00888"/>
    </source>
</evidence>
<evidence type="ECO:0000313" key="5">
    <source>
        <dbReference type="Proteomes" id="UP000605970"/>
    </source>
</evidence>
<proteinExistence type="inferred from homology"/>